<dbReference type="RefSeq" id="WP_073128529.1">
    <property type="nucleotide sequence ID" value="NZ_FQZA01000005.1"/>
</dbReference>
<dbReference type="PROSITE" id="PS51186">
    <property type="entry name" value="GNAT"/>
    <property type="match status" value="1"/>
</dbReference>
<dbReference type="STRING" id="313368.SAMN04488012_105149"/>
<name>A0A1M6GZC3_9RHOB</name>
<reference evidence="4 5" key="1">
    <citation type="submission" date="2016-11" db="EMBL/GenBank/DDBJ databases">
        <authorList>
            <person name="Jaros S."/>
            <person name="Januszkiewicz K."/>
            <person name="Wedrychowicz H."/>
        </authorList>
    </citation>
    <scope>NUCLEOTIDE SEQUENCE [LARGE SCALE GENOMIC DNA]</scope>
    <source>
        <strain evidence="4 5">DSM 26892</strain>
    </source>
</reference>
<evidence type="ECO:0000256" key="2">
    <source>
        <dbReference type="ARBA" id="ARBA00023315"/>
    </source>
</evidence>
<keyword evidence="5" id="KW-1185">Reference proteome</keyword>
<dbReference type="CDD" id="cd04301">
    <property type="entry name" value="NAT_SF"/>
    <property type="match status" value="1"/>
</dbReference>
<evidence type="ECO:0000313" key="4">
    <source>
        <dbReference type="EMBL" id="SHJ15287.1"/>
    </source>
</evidence>
<keyword evidence="2" id="KW-0012">Acyltransferase</keyword>
<dbReference type="InterPro" id="IPR000182">
    <property type="entry name" value="GNAT_dom"/>
</dbReference>
<dbReference type="Proteomes" id="UP000184040">
    <property type="component" value="Unassembled WGS sequence"/>
</dbReference>
<dbReference type="AlphaFoldDB" id="A0A1M6GZC3"/>
<protein>
    <submittedName>
        <fullName evidence="4">Putative acetyltransferase</fullName>
    </submittedName>
</protein>
<evidence type="ECO:0000313" key="5">
    <source>
        <dbReference type="Proteomes" id="UP000184040"/>
    </source>
</evidence>
<dbReference type="GO" id="GO:0016747">
    <property type="term" value="F:acyltransferase activity, transferring groups other than amino-acyl groups"/>
    <property type="evidence" value="ECO:0007669"/>
    <property type="project" value="InterPro"/>
</dbReference>
<dbReference type="PANTHER" id="PTHR43877:SF5">
    <property type="entry name" value="BLL8307 PROTEIN"/>
    <property type="match status" value="1"/>
</dbReference>
<keyword evidence="1 4" id="KW-0808">Transferase</keyword>
<dbReference type="InterPro" id="IPR016181">
    <property type="entry name" value="Acyl_CoA_acyltransferase"/>
</dbReference>
<dbReference type="Gene3D" id="3.40.630.30">
    <property type="match status" value="1"/>
</dbReference>
<dbReference type="PANTHER" id="PTHR43877">
    <property type="entry name" value="AMINOALKYLPHOSPHONATE N-ACETYLTRANSFERASE-RELATED-RELATED"/>
    <property type="match status" value="1"/>
</dbReference>
<accession>A0A1M6GZC3</accession>
<evidence type="ECO:0000259" key="3">
    <source>
        <dbReference type="PROSITE" id="PS51186"/>
    </source>
</evidence>
<evidence type="ECO:0000256" key="1">
    <source>
        <dbReference type="ARBA" id="ARBA00022679"/>
    </source>
</evidence>
<sequence length="155" mass="16694">MLTIEKSHPRQPDAAALLDASQAMMRTLFSPEQNHFLSHDALAAPHVTLWRARDGDAALGVVALADMGDYGEVKSLFVTDAGRRRGVARALMRAAEDLSRDRAHTHLRLETGTGLDAAVALYQSLGFTICGPFGAYGQDGSDISASIFMEKPLEP</sequence>
<proteinExistence type="predicted"/>
<dbReference type="EMBL" id="FQZA01000005">
    <property type="protein sequence ID" value="SHJ15287.1"/>
    <property type="molecule type" value="Genomic_DNA"/>
</dbReference>
<gene>
    <name evidence="4" type="ORF">SAMN04488012_105149</name>
</gene>
<dbReference type="SUPFAM" id="SSF55729">
    <property type="entry name" value="Acyl-CoA N-acyltransferases (Nat)"/>
    <property type="match status" value="1"/>
</dbReference>
<dbReference type="Pfam" id="PF00583">
    <property type="entry name" value="Acetyltransf_1"/>
    <property type="match status" value="1"/>
</dbReference>
<organism evidence="4 5">
    <name type="scientific">Palleronia salina</name>
    <dbReference type="NCBI Taxonomy" id="313368"/>
    <lineage>
        <taxon>Bacteria</taxon>
        <taxon>Pseudomonadati</taxon>
        <taxon>Pseudomonadota</taxon>
        <taxon>Alphaproteobacteria</taxon>
        <taxon>Rhodobacterales</taxon>
        <taxon>Roseobacteraceae</taxon>
        <taxon>Palleronia</taxon>
    </lineage>
</organism>
<feature type="domain" description="N-acetyltransferase" evidence="3">
    <location>
        <begin position="2"/>
        <end position="154"/>
    </location>
</feature>
<dbReference type="InterPro" id="IPR050832">
    <property type="entry name" value="Bact_Acetyltransf"/>
</dbReference>